<keyword evidence="4 7" id="KW-0812">Transmembrane</keyword>
<dbReference type="Pfam" id="PF02472">
    <property type="entry name" value="ExbD"/>
    <property type="match status" value="1"/>
</dbReference>
<sequence length="131" mass="13693">MQFDAPIRPPKAESIVPMINVVFLLLIFFLMTAQIAPPDPFEVTPPEATAAAEPQAELMLYLNADGVLAFEDHRGAAVLAALSTQVMAADGHAPHVVLRADAAGQGARLAEVMAQLRGIGVGAVELVVTAP</sequence>
<organism evidence="9 10">
    <name type="scientific">Thalassovita mediterranea</name>
    <dbReference type="NCBI Taxonomy" id="340021"/>
    <lineage>
        <taxon>Bacteria</taxon>
        <taxon>Pseudomonadati</taxon>
        <taxon>Pseudomonadota</taxon>
        <taxon>Alphaproteobacteria</taxon>
        <taxon>Rhodobacterales</taxon>
        <taxon>Roseobacteraceae</taxon>
        <taxon>Thalassovita</taxon>
    </lineage>
</organism>
<evidence type="ECO:0000313" key="9">
    <source>
        <dbReference type="EMBL" id="CUH85931.1"/>
    </source>
</evidence>
<dbReference type="GO" id="GO:0022857">
    <property type="term" value="F:transmembrane transporter activity"/>
    <property type="evidence" value="ECO:0007669"/>
    <property type="project" value="InterPro"/>
</dbReference>
<keyword evidence="5 8" id="KW-1133">Transmembrane helix</keyword>
<evidence type="ECO:0000256" key="6">
    <source>
        <dbReference type="ARBA" id="ARBA00023136"/>
    </source>
</evidence>
<keyword evidence="7" id="KW-0653">Protein transport</keyword>
<keyword evidence="6 8" id="KW-0472">Membrane</keyword>
<dbReference type="AlphaFoldDB" id="A0A0N7M2F1"/>
<comment type="subcellular location">
    <subcellularLocation>
        <location evidence="1">Cell membrane</location>
        <topology evidence="1">Single-pass membrane protein</topology>
    </subcellularLocation>
    <subcellularLocation>
        <location evidence="7">Cell membrane</location>
        <topology evidence="7">Single-pass type II membrane protein</topology>
    </subcellularLocation>
</comment>
<evidence type="ECO:0000313" key="10">
    <source>
        <dbReference type="Proteomes" id="UP000051681"/>
    </source>
</evidence>
<dbReference type="STRING" id="340021.TM5383_03174"/>
<evidence type="ECO:0000256" key="1">
    <source>
        <dbReference type="ARBA" id="ARBA00004162"/>
    </source>
</evidence>
<dbReference type="GO" id="GO:0015031">
    <property type="term" value="P:protein transport"/>
    <property type="evidence" value="ECO:0007669"/>
    <property type="project" value="UniProtKB-KW"/>
</dbReference>
<reference evidence="9 10" key="1">
    <citation type="submission" date="2015-09" db="EMBL/GenBank/DDBJ databases">
        <authorList>
            <consortium name="Swine Surveillance"/>
        </authorList>
    </citation>
    <scope>NUCLEOTIDE SEQUENCE [LARGE SCALE GENOMIC DNA]</scope>
    <source>
        <strain evidence="9 10">CECT 8383</strain>
    </source>
</reference>
<keyword evidence="3" id="KW-1003">Cell membrane</keyword>
<name>A0A0N7M2F1_9RHOB</name>
<dbReference type="OrthoDB" id="8479787at2"/>
<accession>A0A0N7M2F1</accession>
<dbReference type="RefSeq" id="WP_058319980.1">
    <property type="nucleotide sequence ID" value="NZ_CYSF01000018.1"/>
</dbReference>
<dbReference type="PANTHER" id="PTHR30558">
    <property type="entry name" value="EXBD MEMBRANE COMPONENT OF PMF-DRIVEN MACROMOLECULE IMPORT SYSTEM"/>
    <property type="match status" value="1"/>
</dbReference>
<evidence type="ECO:0000256" key="5">
    <source>
        <dbReference type="ARBA" id="ARBA00022989"/>
    </source>
</evidence>
<gene>
    <name evidence="9" type="ORF">TM5383_03174</name>
</gene>
<proteinExistence type="inferred from homology"/>
<evidence type="ECO:0000256" key="4">
    <source>
        <dbReference type="ARBA" id="ARBA00022692"/>
    </source>
</evidence>
<evidence type="ECO:0000256" key="7">
    <source>
        <dbReference type="RuleBase" id="RU003879"/>
    </source>
</evidence>
<dbReference type="EMBL" id="CYSF01000018">
    <property type="protein sequence ID" value="CUH85931.1"/>
    <property type="molecule type" value="Genomic_DNA"/>
</dbReference>
<dbReference type="Proteomes" id="UP000051681">
    <property type="component" value="Unassembled WGS sequence"/>
</dbReference>
<evidence type="ECO:0000256" key="3">
    <source>
        <dbReference type="ARBA" id="ARBA00022475"/>
    </source>
</evidence>
<protein>
    <submittedName>
        <fullName evidence="9">Biopolymer transport protein ExbD</fullName>
    </submittedName>
</protein>
<evidence type="ECO:0000256" key="8">
    <source>
        <dbReference type="SAM" id="Phobius"/>
    </source>
</evidence>
<keyword evidence="10" id="KW-1185">Reference proteome</keyword>
<dbReference type="GO" id="GO:0005886">
    <property type="term" value="C:plasma membrane"/>
    <property type="evidence" value="ECO:0007669"/>
    <property type="project" value="UniProtKB-SubCell"/>
</dbReference>
<dbReference type="InterPro" id="IPR003400">
    <property type="entry name" value="ExbD"/>
</dbReference>
<evidence type="ECO:0000256" key="2">
    <source>
        <dbReference type="ARBA" id="ARBA00005811"/>
    </source>
</evidence>
<feature type="transmembrane region" description="Helical" evidence="8">
    <location>
        <begin position="12"/>
        <end position="31"/>
    </location>
</feature>
<comment type="similarity">
    <text evidence="2 7">Belongs to the ExbD/TolR family.</text>
</comment>
<keyword evidence="7" id="KW-0813">Transport</keyword>